<evidence type="ECO:0000313" key="4">
    <source>
        <dbReference type="Proteomes" id="UP000054823"/>
    </source>
</evidence>
<name>A0A0P1EPK5_9RHOB</name>
<dbReference type="Proteomes" id="UP000054823">
    <property type="component" value="Unassembled WGS sequence"/>
</dbReference>
<dbReference type="Pfam" id="PF07876">
    <property type="entry name" value="Dabb"/>
    <property type="match status" value="1"/>
</dbReference>
<sequence>MIKHIVLTRFRADVSEATITEIYAGLARVTERLEGATGFHGGRSTSPEKIERGYMHGFSIDFDSFDDLATYSADAEHKRWGAEIVAHAEGGLDGVLVLDIEA</sequence>
<accession>A0A0P1EPK5</accession>
<evidence type="ECO:0000256" key="1">
    <source>
        <dbReference type="ARBA" id="ARBA00011738"/>
    </source>
</evidence>
<dbReference type="STRING" id="321267.SHM7688_01486"/>
<protein>
    <submittedName>
        <fullName evidence="3">Stress responsive A/B Barrel Domain protein</fullName>
    </submittedName>
</protein>
<dbReference type="EMBL" id="CYPW01000011">
    <property type="protein sequence ID" value="CUH52046.1"/>
    <property type="molecule type" value="Genomic_DNA"/>
</dbReference>
<evidence type="ECO:0000259" key="2">
    <source>
        <dbReference type="PROSITE" id="PS51502"/>
    </source>
</evidence>
<dbReference type="OrthoDB" id="9816070at2"/>
<dbReference type="SUPFAM" id="SSF54909">
    <property type="entry name" value="Dimeric alpha+beta barrel"/>
    <property type="match status" value="1"/>
</dbReference>
<dbReference type="AlphaFoldDB" id="A0A0P1EPK5"/>
<dbReference type="InterPro" id="IPR011008">
    <property type="entry name" value="Dimeric_a/b-barrel"/>
</dbReference>
<dbReference type="RefSeq" id="WP_058239277.1">
    <property type="nucleotide sequence ID" value="NZ_CYPW01000011.1"/>
</dbReference>
<organism evidence="3 4">
    <name type="scientific">Shimia marina</name>
    <dbReference type="NCBI Taxonomy" id="321267"/>
    <lineage>
        <taxon>Bacteria</taxon>
        <taxon>Pseudomonadati</taxon>
        <taxon>Pseudomonadota</taxon>
        <taxon>Alphaproteobacteria</taxon>
        <taxon>Rhodobacterales</taxon>
        <taxon>Roseobacteraceae</taxon>
    </lineage>
</organism>
<feature type="domain" description="Stress-response A/B barrel" evidence="2">
    <location>
        <begin position="2"/>
        <end position="100"/>
    </location>
</feature>
<dbReference type="SMART" id="SM00886">
    <property type="entry name" value="Dabb"/>
    <property type="match status" value="1"/>
</dbReference>
<comment type="subunit">
    <text evidence="1">Homodimer.</text>
</comment>
<gene>
    <name evidence="3" type="ORF">SHM7688_01486</name>
</gene>
<proteinExistence type="predicted"/>
<dbReference type="InterPro" id="IPR013097">
    <property type="entry name" value="Dabb"/>
</dbReference>
<dbReference type="PANTHER" id="PTHR33178">
    <property type="match status" value="1"/>
</dbReference>
<keyword evidence="4" id="KW-1185">Reference proteome</keyword>
<dbReference type="Gene3D" id="3.30.70.100">
    <property type="match status" value="1"/>
</dbReference>
<dbReference type="InterPro" id="IPR044662">
    <property type="entry name" value="HS1/DABB1-like"/>
</dbReference>
<reference evidence="3 4" key="1">
    <citation type="submission" date="2015-09" db="EMBL/GenBank/DDBJ databases">
        <authorList>
            <consortium name="Swine Surveillance"/>
        </authorList>
    </citation>
    <scope>NUCLEOTIDE SEQUENCE [LARGE SCALE GENOMIC DNA]</scope>
    <source>
        <strain evidence="3 4">CECT 7688</strain>
    </source>
</reference>
<dbReference type="PROSITE" id="PS51502">
    <property type="entry name" value="S_R_A_B_BARREL"/>
    <property type="match status" value="1"/>
</dbReference>
<dbReference type="PANTHER" id="PTHR33178:SF10">
    <property type="entry name" value="STRESS-RESPONSE A_B BARREL DOMAIN-CONTAINING PROTEIN"/>
    <property type="match status" value="1"/>
</dbReference>
<evidence type="ECO:0000313" key="3">
    <source>
        <dbReference type="EMBL" id="CUH52046.1"/>
    </source>
</evidence>